<evidence type="ECO:0000256" key="2">
    <source>
        <dbReference type="ARBA" id="ARBA00022679"/>
    </source>
</evidence>
<accession>A0ABD2SX54</accession>
<evidence type="ECO:0000256" key="1">
    <source>
        <dbReference type="ARBA" id="ARBA00012452"/>
    </source>
</evidence>
<dbReference type="SFLD" id="SFLDG00358">
    <property type="entry name" value="Main_(cytGST)"/>
    <property type="match status" value="1"/>
</dbReference>
<dbReference type="InterPro" id="IPR036282">
    <property type="entry name" value="Glutathione-S-Trfase_C_sf"/>
</dbReference>
<dbReference type="InterPro" id="IPR004046">
    <property type="entry name" value="GST_C"/>
</dbReference>
<comment type="similarity">
    <text evidence="3">Belongs to the GST superfamily. Tau family.</text>
</comment>
<keyword evidence="8" id="KW-1185">Reference proteome</keyword>
<dbReference type="Gene3D" id="3.40.30.10">
    <property type="entry name" value="Glutaredoxin"/>
    <property type="match status" value="1"/>
</dbReference>
<dbReference type="SUPFAM" id="SSF52833">
    <property type="entry name" value="Thioredoxin-like"/>
    <property type="match status" value="1"/>
</dbReference>
<comment type="caution">
    <text evidence="7">The sequence shown here is derived from an EMBL/GenBank/DDBJ whole genome shotgun (WGS) entry which is preliminary data.</text>
</comment>
<dbReference type="PANTHER" id="PTHR11260">
    <property type="entry name" value="GLUTATHIONE S-TRANSFERASE, GST, SUPERFAMILY, GST DOMAIN CONTAINING"/>
    <property type="match status" value="1"/>
</dbReference>
<dbReference type="SFLD" id="SFLDG01152">
    <property type="entry name" value="Main.3:_Omega-_and_Tau-like"/>
    <property type="match status" value="1"/>
</dbReference>
<sequence>YCFPKLSHVKKLNETNMGDVKVHGIFAGPFNKRVELALKLKGVKYEYIEEDRSNKSDELVKYNPIYKQVPVLVHNGMPLCESLIILEYIDDTWESNTIPLLPKHPYQRSMARFLAKLIDEKLMGAMYKVCYGKEEEKEKGCDETFEVLRYLENELQNKKFFGGDNIGFVDIVASYIALWFGAIQEAIGMELLSKQKFPKLSKWIDEFLSSRIVKENLPTREVLVPLYKAQFEAATQKASS</sequence>
<dbReference type="PROSITE" id="PS50404">
    <property type="entry name" value="GST_NTER"/>
    <property type="match status" value="1"/>
</dbReference>
<dbReference type="EMBL" id="JBJKTR010000013">
    <property type="protein sequence ID" value="KAL3348539.1"/>
    <property type="molecule type" value="Genomic_DNA"/>
</dbReference>
<dbReference type="Pfam" id="PF00043">
    <property type="entry name" value="GST_C"/>
    <property type="match status" value="1"/>
</dbReference>
<proteinExistence type="inferred from homology"/>
<keyword evidence="2" id="KW-0808">Transferase</keyword>
<evidence type="ECO:0000256" key="4">
    <source>
        <dbReference type="ARBA" id="ARBA00047960"/>
    </source>
</evidence>
<dbReference type="Pfam" id="PF02798">
    <property type="entry name" value="GST_N"/>
    <property type="match status" value="1"/>
</dbReference>
<dbReference type="Proteomes" id="UP001627284">
    <property type="component" value="Unassembled WGS sequence"/>
</dbReference>
<dbReference type="InterPro" id="IPR045074">
    <property type="entry name" value="GST_C_Tau"/>
</dbReference>
<gene>
    <name evidence="7" type="ORF">AABB24_021954</name>
</gene>
<dbReference type="EC" id="2.5.1.18" evidence="1"/>
<dbReference type="GO" id="GO:0004364">
    <property type="term" value="F:glutathione transferase activity"/>
    <property type="evidence" value="ECO:0007669"/>
    <property type="project" value="UniProtKB-EC"/>
</dbReference>
<evidence type="ECO:0000313" key="7">
    <source>
        <dbReference type="EMBL" id="KAL3348539.1"/>
    </source>
</evidence>
<dbReference type="SUPFAM" id="SSF47616">
    <property type="entry name" value="GST C-terminal domain-like"/>
    <property type="match status" value="1"/>
</dbReference>
<dbReference type="CDD" id="cd03058">
    <property type="entry name" value="GST_N_Tau"/>
    <property type="match status" value="1"/>
</dbReference>
<reference evidence="7 8" key="1">
    <citation type="submission" date="2024-05" db="EMBL/GenBank/DDBJ databases">
        <title>De novo assembly of an allotetraploid wild potato.</title>
        <authorList>
            <person name="Hosaka A.J."/>
        </authorList>
    </citation>
    <scope>NUCLEOTIDE SEQUENCE [LARGE SCALE GENOMIC DNA]</scope>
    <source>
        <tissue evidence="7">Young leaves</tissue>
    </source>
</reference>
<evidence type="ECO:0000313" key="8">
    <source>
        <dbReference type="Proteomes" id="UP001627284"/>
    </source>
</evidence>
<dbReference type="Gene3D" id="1.20.1050.10">
    <property type="match status" value="1"/>
</dbReference>
<dbReference type="InterPro" id="IPR036249">
    <property type="entry name" value="Thioredoxin-like_sf"/>
</dbReference>
<evidence type="ECO:0000256" key="3">
    <source>
        <dbReference type="ARBA" id="ARBA00025743"/>
    </source>
</evidence>
<comment type="catalytic activity">
    <reaction evidence="4">
        <text>RX + glutathione = an S-substituted glutathione + a halide anion + H(+)</text>
        <dbReference type="Rhea" id="RHEA:16437"/>
        <dbReference type="ChEBI" id="CHEBI:15378"/>
        <dbReference type="ChEBI" id="CHEBI:16042"/>
        <dbReference type="ChEBI" id="CHEBI:17792"/>
        <dbReference type="ChEBI" id="CHEBI:57925"/>
        <dbReference type="ChEBI" id="CHEBI:90779"/>
        <dbReference type="EC" id="2.5.1.18"/>
    </reaction>
</comment>
<protein>
    <recommendedName>
        <fullName evidence="1">glutathione transferase</fullName>
        <ecNumber evidence="1">2.5.1.18</ecNumber>
    </recommendedName>
</protein>
<feature type="non-terminal residue" evidence="7">
    <location>
        <position position="1"/>
    </location>
</feature>
<evidence type="ECO:0000259" key="6">
    <source>
        <dbReference type="PROSITE" id="PS50405"/>
    </source>
</evidence>
<organism evidence="7 8">
    <name type="scientific">Solanum stoloniferum</name>
    <dbReference type="NCBI Taxonomy" id="62892"/>
    <lineage>
        <taxon>Eukaryota</taxon>
        <taxon>Viridiplantae</taxon>
        <taxon>Streptophyta</taxon>
        <taxon>Embryophyta</taxon>
        <taxon>Tracheophyta</taxon>
        <taxon>Spermatophyta</taxon>
        <taxon>Magnoliopsida</taxon>
        <taxon>eudicotyledons</taxon>
        <taxon>Gunneridae</taxon>
        <taxon>Pentapetalae</taxon>
        <taxon>asterids</taxon>
        <taxon>lamiids</taxon>
        <taxon>Solanales</taxon>
        <taxon>Solanaceae</taxon>
        <taxon>Solanoideae</taxon>
        <taxon>Solaneae</taxon>
        <taxon>Solanum</taxon>
    </lineage>
</organism>
<dbReference type="PANTHER" id="PTHR11260:SF780">
    <property type="entry name" value="GLUTATHIONE TRANSFERASE"/>
    <property type="match status" value="1"/>
</dbReference>
<dbReference type="SFLD" id="SFLDS00019">
    <property type="entry name" value="Glutathione_Transferase_(cytos"/>
    <property type="match status" value="1"/>
</dbReference>
<dbReference type="InterPro" id="IPR004045">
    <property type="entry name" value="Glutathione_S-Trfase_N"/>
</dbReference>
<dbReference type="PROSITE" id="PS50405">
    <property type="entry name" value="GST_CTER"/>
    <property type="match status" value="1"/>
</dbReference>
<dbReference type="FunFam" id="1.20.1050.10:FF:000012">
    <property type="entry name" value="Tau class glutathione S-transferase"/>
    <property type="match status" value="1"/>
</dbReference>
<dbReference type="FunFam" id="3.40.30.10:FF:000044">
    <property type="entry name" value="Glutathione S-transferase GSTU6"/>
    <property type="match status" value="1"/>
</dbReference>
<dbReference type="AlphaFoldDB" id="A0ABD2SX54"/>
<feature type="domain" description="GST N-terminal" evidence="5">
    <location>
        <begin position="18"/>
        <end position="97"/>
    </location>
</feature>
<evidence type="ECO:0000259" key="5">
    <source>
        <dbReference type="PROSITE" id="PS50404"/>
    </source>
</evidence>
<dbReference type="InterPro" id="IPR010987">
    <property type="entry name" value="Glutathione-S-Trfase_C-like"/>
</dbReference>
<dbReference type="InterPro" id="IPR040079">
    <property type="entry name" value="Glutathione_S-Trfase"/>
</dbReference>
<name>A0ABD2SX54_9SOLN</name>
<dbReference type="CDD" id="cd03185">
    <property type="entry name" value="GST_C_Tau"/>
    <property type="match status" value="1"/>
</dbReference>
<dbReference type="InterPro" id="IPR045073">
    <property type="entry name" value="Omega/Tau-like"/>
</dbReference>
<feature type="domain" description="GST C-terminal" evidence="6">
    <location>
        <begin position="104"/>
        <end position="226"/>
    </location>
</feature>